<gene>
    <name evidence="1" type="ORF">Vbra_4973</name>
</gene>
<protein>
    <recommendedName>
        <fullName evidence="3">3-methyladenine DNA glycosylase</fullName>
    </recommendedName>
</protein>
<dbReference type="InParanoid" id="A0A0G4EGR1"/>
<accession>A0A0G4EGR1</accession>
<dbReference type="AlphaFoldDB" id="A0A0G4EGR1"/>
<dbReference type="Proteomes" id="UP000041254">
    <property type="component" value="Unassembled WGS sequence"/>
</dbReference>
<evidence type="ECO:0000313" key="1">
    <source>
        <dbReference type="EMBL" id="CEL95644.1"/>
    </source>
</evidence>
<dbReference type="VEuPathDB" id="CryptoDB:Vbra_4973"/>
<dbReference type="OrthoDB" id="10264981at2759"/>
<evidence type="ECO:0000313" key="2">
    <source>
        <dbReference type="Proteomes" id="UP000041254"/>
    </source>
</evidence>
<proteinExistence type="predicted"/>
<dbReference type="EMBL" id="CDMY01000234">
    <property type="protein sequence ID" value="CEL95644.1"/>
    <property type="molecule type" value="Genomic_DNA"/>
</dbReference>
<keyword evidence="2" id="KW-1185">Reference proteome</keyword>
<reference evidence="1 2" key="1">
    <citation type="submission" date="2014-11" db="EMBL/GenBank/DDBJ databases">
        <authorList>
            <person name="Zhu J."/>
            <person name="Qi W."/>
            <person name="Song R."/>
        </authorList>
    </citation>
    <scope>NUCLEOTIDE SEQUENCE [LARGE SCALE GENOMIC DNA]</scope>
</reference>
<name>A0A0G4EGR1_VITBC</name>
<organism evidence="1 2">
    <name type="scientific">Vitrella brassicaformis (strain CCMP3155)</name>
    <dbReference type="NCBI Taxonomy" id="1169540"/>
    <lineage>
        <taxon>Eukaryota</taxon>
        <taxon>Sar</taxon>
        <taxon>Alveolata</taxon>
        <taxon>Colpodellida</taxon>
        <taxon>Vitrellaceae</taxon>
        <taxon>Vitrella</taxon>
    </lineage>
</organism>
<evidence type="ECO:0008006" key="3">
    <source>
        <dbReference type="Google" id="ProtNLM"/>
    </source>
</evidence>
<sequence length="292" mass="33387">MENEGDEVSVKLHHDPAHPIFNFILEYYGFNHADLHRYSPGSCIFLQGALADDPRLHRKAFVAAEGGGFFDPGLIPEKRLAWFKWIAELLRVTMDREPSFKCFGLHEWAMLYRPAADEDAPVSRFQQLRLRLSQQELNMVVEAGLLSCTHYDASRHFPHSALPLNAIQPPPSKSRRLNLEQPGCVHTNMDLFKWAVKAVPFIPSDIVREALSIAIEARVLDMRASPYDLTKVSLQRGSADFDASPVRVETAGGREDYQLMQWAIHRRAKPLRERLLHHYEKMLTDAAGRRRP</sequence>
<dbReference type="OMA" id="NMDLYKW"/>